<evidence type="ECO:0000256" key="1">
    <source>
        <dbReference type="ARBA" id="ARBA00001971"/>
    </source>
</evidence>
<keyword evidence="7" id="KW-0812">Transmembrane</keyword>
<evidence type="ECO:0000256" key="3">
    <source>
        <dbReference type="ARBA" id="ARBA00022617"/>
    </source>
</evidence>
<name>A0A9P7YAE6_9HELO</name>
<keyword evidence="5 6" id="KW-0408">Iron</keyword>
<proteinExistence type="inferred from homology"/>
<gene>
    <name evidence="8" type="ORF">BJ875DRAFT_499659</name>
</gene>
<dbReference type="GO" id="GO:0004497">
    <property type="term" value="F:monooxygenase activity"/>
    <property type="evidence" value="ECO:0007669"/>
    <property type="project" value="InterPro"/>
</dbReference>
<keyword evidence="9" id="KW-1185">Reference proteome</keyword>
<dbReference type="GO" id="GO:0005506">
    <property type="term" value="F:iron ion binding"/>
    <property type="evidence" value="ECO:0007669"/>
    <property type="project" value="InterPro"/>
</dbReference>
<protein>
    <submittedName>
        <fullName evidence="8">Cytochrome P450</fullName>
    </submittedName>
</protein>
<dbReference type="PANTHER" id="PTHR24305">
    <property type="entry name" value="CYTOCHROME P450"/>
    <property type="match status" value="1"/>
</dbReference>
<comment type="caution">
    <text evidence="8">The sequence shown here is derived from an EMBL/GenBank/DDBJ whole genome shotgun (WGS) entry which is preliminary data.</text>
</comment>
<evidence type="ECO:0000256" key="4">
    <source>
        <dbReference type="ARBA" id="ARBA00022723"/>
    </source>
</evidence>
<keyword evidence="3 6" id="KW-0349">Heme</keyword>
<dbReference type="GO" id="GO:0020037">
    <property type="term" value="F:heme binding"/>
    <property type="evidence" value="ECO:0007669"/>
    <property type="project" value="InterPro"/>
</dbReference>
<dbReference type="OrthoDB" id="1470350at2759"/>
<sequence>MSFLNGFIQFGSSFIISFATLFVFSAAYNTLLHPFRKFPGPRISAISRFPWIRDWLSGNLHRSVQQMHDTYGPIVRVAPDELSFIEAEAWNDIYGIKSGKSFIRDPKWYANLTENQDDIIVANEAGHARFRKIFSPFFSDKSLRQNETVIMKNINLLMKKLQVQMKDSDGIADMVKWYNWTTFDIIGDLIYGESFDCLKNAEYHPWLAVVLQNIRLSSYVALMERYSFLKKIIMSLLPKGLLEKRNMHLAVIREKCASHVQSKVDHGIVGSLAGTDTPLTTGELEANLALMTMAGSETSATTMSAATFYLATNKIAASKASAEIRSAFSSESEISWAEVQKLRYLMAVIKETLRLYPPTPVGLPRRVISEGEMVMGHFIPKDTVVYVTQYSASRSKLNFREPNEFKPERWLAYPEFKDDNRDVVQPFITGPYSCIGKSLAYMEVSLVLAKMLWNFDWQPGMKNLAFENQKVYALWQKSSLAIQFKPRGSFW</sequence>
<dbReference type="SUPFAM" id="SSF48264">
    <property type="entry name" value="Cytochrome P450"/>
    <property type="match status" value="1"/>
</dbReference>
<dbReference type="Gene3D" id="1.10.630.10">
    <property type="entry name" value="Cytochrome P450"/>
    <property type="match status" value="1"/>
</dbReference>
<keyword evidence="7" id="KW-1133">Transmembrane helix</keyword>
<dbReference type="EMBL" id="MU251730">
    <property type="protein sequence ID" value="KAG9229807.1"/>
    <property type="molecule type" value="Genomic_DNA"/>
</dbReference>
<dbReference type="Proteomes" id="UP000824998">
    <property type="component" value="Unassembled WGS sequence"/>
</dbReference>
<evidence type="ECO:0000256" key="6">
    <source>
        <dbReference type="PIRSR" id="PIRSR602401-1"/>
    </source>
</evidence>
<evidence type="ECO:0000256" key="2">
    <source>
        <dbReference type="ARBA" id="ARBA00010617"/>
    </source>
</evidence>
<dbReference type="InterPro" id="IPR036396">
    <property type="entry name" value="Cyt_P450_sf"/>
</dbReference>
<comment type="cofactor">
    <cofactor evidence="1 6">
        <name>heme</name>
        <dbReference type="ChEBI" id="CHEBI:30413"/>
    </cofactor>
</comment>
<dbReference type="PRINTS" id="PR00463">
    <property type="entry name" value="EP450I"/>
</dbReference>
<dbReference type="PRINTS" id="PR00385">
    <property type="entry name" value="P450"/>
</dbReference>
<dbReference type="AlphaFoldDB" id="A0A9P7YAE6"/>
<comment type="similarity">
    <text evidence="2">Belongs to the cytochrome P450 family.</text>
</comment>
<dbReference type="Pfam" id="PF00067">
    <property type="entry name" value="p450"/>
    <property type="match status" value="1"/>
</dbReference>
<accession>A0A9P7YAE6</accession>
<feature type="transmembrane region" description="Helical" evidence="7">
    <location>
        <begin position="6"/>
        <end position="28"/>
    </location>
</feature>
<dbReference type="InterPro" id="IPR050121">
    <property type="entry name" value="Cytochrome_P450_monoxygenase"/>
</dbReference>
<organism evidence="8 9">
    <name type="scientific">Amylocarpus encephaloides</name>
    <dbReference type="NCBI Taxonomy" id="45428"/>
    <lineage>
        <taxon>Eukaryota</taxon>
        <taxon>Fungi</taxon>
        <taxon>Dikarya</taxon>
        <taxon>Ascomycota</taxon>
        <taxon>Pezizomycotina</taxon>
        <taxon>Leotiomycetes</taxon>
        <taxon>Helotiales</taxon>
        <taxon>Helotiales incertae sedis</taxon>
        <taxon>Amylocarpus</taxon>
    </lineage>
</organism>
<evidence type="ECO:0000313" key="9">
    <source>
        <dbReference type="Proteomes" id="UP000824998"/>
    </source>
</evidence>
<evidence type="ECO:0000313" key="8">
    <source>
        <dbReference type="EMBL" id="KAG9229807.1"/>
    </source>
</evidence>
<reference evidence="8" key="1">
    <citation type="journal article" date="2021" name="IMA Fungus">
        <title>Genomic characterization of three marine fungi, including Emericellopsis atlantica sp. nov. with signatures of a generalist lifestyle and marine biomass degradation.</title>
        <authorList>
            <person name="Hagestad O.C."/>
            <person name="Hou L."/>
            <person name="Andersen J.H."/>
            <person name="Hansen E.H."/>
            <person name="Altermark B."/>
            <person name="Li C."/>
            <person name="Kuhnert E."/>
            <person name="Cox R.J."/>
            <person name="Crous P.W."/>
            <person name="Spatafora J.W."/>
            <person name="Lail K."/>
            <person name="Amirebrahimi M."/>
            <person name="Lipzen A."/>
            <person name="Pangilinan J."/>
            <person name="Andreopoulos W."/>
            <person name="Hayes R.D."/>
            <person name="Ng V."/>
            <person name="Grigoriev I.V."/>
            <person name="Jackson S.A."/>
            <person name="Sutton T.D.S."/>
            <person name="Dobson A.D.W."/>
            <person name="Rama T."/>
        </authorList>
    </citation>
    <scope>NUCLEOTIDE SEQUENCE</scope>
    <source>
        <strain evidence="8">TRa018bII</strain>
    </source>
</reference>
<dbReference type="InterPro" id="IPR002401">
    <property type="entry name" value="Cyt_P450_E_grp-I"/>
</dbReference>
<dbReference type="InterPro" id="IPR001128">
    <property type="entry name" value="Cyt_P450"/>
</dbReference>
<keyword evidence="7" id="KW-0472">Membrane</keyword>
<dbReference type="PANTHER" id="PTHR24305:SF210">
    <property type="entry name" value="CYTOCHROME P450 MONOOXYGENASE ASQL-RELATED"/>
    <property type="match status" value="1"/>
</dbReference>
<keyword evidence="4 6" id="KW-0479">Metal-binding</keyword>
<dbReference type="GO" id="GO:0016705">
    <property type="term" value="F:oxidoreductase activity, acting on paired donors, with incorporation or reduction of molecular oxygen"/>
    <property type="evidence" value="ECO:0007669"/>
    <property type="project" value="InterPro"/>
</dbReference>
<feature type="binding site" description="axial binding residue" evidence="6">
    <location>
        <position position="434"/>
    </location>
    <ligand>
        <name>heme</name>
        <dbReference type="ChEBI" id="CHEBI:30413"/>
    </ligand>
    <ligandPart>
        <name>Fe</name>
        <dbReference type="ChEBI" id="CHEBI:18248"/>
    </ligandPart>
</feature>
<evidence type="ECO:0000256" key="7">
    <source>
        <dbReference type="SAM" id="Phobius"/>
    </source>
</evidence>
<evidence type="ECO:0000256" key="5">
    <source>
        <dbReference type="ARBA" id="ARBA00023004"/>
    </source>
</evidence>
<dbReference type="CDD" id="cd11058">
    <property type="entry name" value="CYP60B-like"/>
    <property type="match status" value="1"/>
</dbReference>